<feature type="domain" description="NmrA-like" evidence="1">
    <location>
        <begin position="16"/>
        <end position="230"/>
    </location>
</feature>
<dbReference type="InterPro" id="IPR036291">
    <property type="entry name" value="NAD(P)-bd_dom_sf"/>
</dbReference>
<evidence type="ECO:0000313" key="2">
    <source>
        <dbReference type="EMBL" id="WXK93196.1"/>
    </source>
</evidence>
<name>A0ABZ2R4I9_9MICC</name>
<dbReference type="InterPro" id="IPR052718">
    <property type="entry name" value="NmrA-type_oxidoreductase"/>
</dbReference>
<dbReference type="InterPro" id="IPR008030">
    <property type="entry name" value="NmrA-like"/>
</dbReference>
<gene>
    <name evidence="2" type="ORF">WHH00_19445</name>
</gene>
<dbReference type="EMBL" id="CP148033">
    <property type="protein sequence ID" value="WXK93196.1"/>
    <property type="molecule type" value="Genomic_DNA"/>
</dbReference>
<dbReference type="GO" id="GO:0003955">
    <property type="term" value="F:NAD(P)H dehydrogenase (quinone) activity"/>
    <property type="evidence" value="ECO:0007669"/>
    <property type="project" value="UniProtKB-EC"/>
</dbReference>
<dbReference type="Pfam" id="PF05368">
    <property type="entry name" value="NmrA"/>
    <property type="match status" value="1"/>
</dbReference>
<dbReference type="SUPFAM" id="SSF51735">
    <property type="entry name" value="NAD(P)-binding Rossmann-fold domains"/>
    <property type="match status" value="1"/>
</dbReference>
<accession>A0ABZ2R4I9</accession>
<organism evidence="2 3">
    <name type="scientific">Pseudarthrobacter quantipunctorum</name>
    <dbReference type="NCBI Taxonomy" id="3128980"/>
    <lineage>
        <taxon>Bacteria</taxon>
        <taxon>Bacillati</taxon>
        <taxon>Actinomycetota</taxon>
        <taxon>Actinomycetes</taxon>
        <taxon>Micrococcales</taxon>
        <taxon>Micrococcaceae</taxon>
        <taxon>Pseudarthrobacter</taxon>
    </lineage>
</organism>
<dbReference type="CDD" id="cd05269">
    <property type="entry name" value="TMR_SDR_a"/>
    <property type="match status" value="1"/>
</dbReference>
<dbReference type="RefSeq" id="WP_406635394.1">
    <property type="nucleotide sequence ID" value="NZ_CP148033.1"/>
</dbReference>
<reference evidence="2 3" key="1">
    <citation type="submission" date="2024-03" db="EMBL/GenBank/DDBJ databases">
        <title>Rhodococcus navarretei sp. nov. and Pseudarthrobacter quantumdoti sp. nov., two new species with the ability to biosynthesize Quantum Dots isolated from soil samples at Union Glacier, Antarctica.</title>
        <authorList>
            <person name="Vargas M."/>
        </authorList>
    </citation>
    <scope>NUCLEOTIDE SEQUENCE [LARGE SCALE GENOMIC DNA]</scope>
    <source>
        <strain evidence="2 3">RC-2-3</strain>
    </source>
</reference>
<proteinExistence type="predicted"/>
<dbReference type="Proteomes" id="UP001623384">
    <property type="component" value="Chromosome"/>
</dbReference>
<dbReference type="Gene3D" id="3.40.50.720">
    <property type="entry name" value="NAD(P)-binding Rossmann-like Domain"/>
    <property type="match status" value="1"/>
</dbReference>
<sequence>MTSAAELPADVLALGVTGSTGGLGGMVARQLAELGSAQRLLVRDPARAPVLDGATPAVCSYEDSAAARQALDGVKVLFMVSASETQDRVQQHTAFVDAAAGAGVQHVVYTSLYGAAPDATFTLARDHYATEEHIRASGMDFTFLRDNFYLDFLPLLAGEDGVIRGPAGDGIFSGVAREDIARCAVAVLRDPAIHKGATYSLTGPEELTLAQAAGIITESTGRTITYQPETVEEAYASRASYGAPPWQVDAWVSTYTAIASGEMAGISPDVHGLTGEDPISLREFLSRPVL</sequence>
<dbReference type="PANTHER" id="PTHR47129:SF1">
    <property type="entry name" value="NMRA-LIKE DOMAIN-CONTAINING PROTEIN"/>
    <property type="match status" value="1"/>
</dbReference>
<keyword evidence="2" id="KW-0560">Oxidoreductase</keyword>
<dbReference type="Gene3D" id="3.90.25.10">
    <property type="entry name" value="UDP-galactose 4-epimerase, domain 1"/>
    <property type="match status" value="1"/>
</dbReference>
<dbReference type="PANTHER" id="PTHR47129">
    <property type="entry name" value="QUINONE OXIDOREDUCTASE 2"/>
    <property type="match status" value="1"/>
</dbReference>
<evidence type="ECO:0000259" key="1">
    <source>
        <dbReference type="Pfam" id="PF05368"/>
    </source>
</evidence>
<keyword evidence="3" id="KW-1185">Reference proteome</keyword>
<evidence type="ECO:0000313" key="3">
    <source>
        <dbReference type="Proteomes" id="UP001623384"/>
    </source>
</evidence>
<protein>
    <submittedName>
        <fullName evidence="2">SDR family oxidoreductase</fullName>
        <ecNumber evidence="2">1.6.5.2</ecNumber>
    </submittedName>
</protein>
<dbReference type="EC" id="1.6.5.2" evidence="2"/>